<dbReference type="EMBL" id="JAFIQS020000008">
    <property type="protein sequence ID" value="KAH9478187.1"/>
    <property type="molecule type" value="Genomic_DNA"/>
</dbReference>
<dbReference type="Proteomes" id="UP000664032">
    <property type="component" value="Unassembled WGS sequence"/>
</dbReference>
<proteinExistence type="predicted"/>
<evidence type="ECO:0000313" key="2">
    <source>
        <dbReference type="Proteomes" id="UP000664032"/>
    </source>
</evidence>
<gene>
    <name evidence="1" type="ORF">JR316_0008640</name>
</gene>
<protein>
    <submittedName>
        <fullName evidence="1">Uncharacterized protein</fullName>
    </submittedName>
</protein>
<name>A0ACB8GRZ5_PSICU</name>
<organism evidence="1 2">
    <name type="scientific">Psilocybe cubensis</name>
    <name type="common">Psychedelic mushroom</name>
    <name type="synonym">Stropharia cubensis</name>
    <dbReference type="NCBI Taxonomy" id="181762"/>
    <lineage>
        <taxon>Eukaryota</taxon>
        <taxon>Fungi</taxon>
        <taxon>Dikarya</taxon>
        <taxon>Basidiomycota</taxon>
        <taxon>Agaricomycotina</taxon>
        <taxon>Agaricomycetes</taxon>
        <taxon>Agaricomycetidae</taxon>
        <taxon>Agaricales</taxon>
        <taxon>Agaricineae</taxon>
        <taxon>Strophariaceae</taxon>
        <taxon>Psilocybe</taxon>
    </lineage>
</organism>
<evidence type="ECO:0000313" key="1">
    <source>
        <dbReference type="EMBL" id="KAH9478187.1"/>
    </source>
</evidence>
<keyword evidence="2" id="KW-1185">Reference proteome</keyword>
<sequence>MPFALNFSDLQDYAPNNAYDFNLDLFSLSGDWDTAVDSAPLDQAATEGTDAPLAGPSESYVLDDTSPLSLEVLSNIPRLTEEQGDLYDTQGDGCDISGRSDRTPEASGADFWNSWPSLYNSSDSIIQENHQSIPEEFEGYEEPSAEALVEAYIKGYNTMYSDRRNDVESLLVPSIPATGQAGPSRWQREEYEESIQPATDRMTPRQWDKSPIRNTHGNRMLKMRSTYRQSFPSPLTGSSTDTSQYQRTNYNHAQPWFEPGEGFITHPSMFFSSPREEKKLNNTISINDGCDDVRSGLTREPVEQTNIDDQTNDGGWGAGPVLEHGQENGRDESVPRSRKRHQEDLESENEDTRGSKSKKARLSESQDTIRGPGITEVEGKRGRPRNLNPRAPALMKSYEHDMMPLTEPGAKEGGFVPLVTAERTVASEAFDRQQMPVSMDNLVVE</sequence>
<accession>A0ACB8GRZ5</accession>
<reference evidence="1" key="1">
    <citation type="submission" date="2021-10" db="EMBL/GenBank/DDBJ databases">
        <title>Psilocybe cubensis genome.</title>
        <authorList>
            <person name="Mckernan K.J."/>
            <person name="Crawford S."/>
            <person name="Trippe A."/>
            <person name="Kane L.T."/>
            <person name="Mclaughlin S."/>
        </authorList>
    </citation>
    <scope>NUCLEOTIDE SEQUENCE</scope>
    <source>
        <strain evidence="1">MGC-MH-2018</strain>
    </source>
</reference>
<comment type="caution">
    <text evidence="1">The sequence shown here is derived from an EMBL/GenBank/DDBJ whole genome shotgun (WGS) entry which is preliminary data.</text>
</comment>